<dbReference type="GO" id="GO:0007005">
    <property type="term" value="P:mitochondrion organization"/>
    <property type="evidence" value="ECO:0007669"/>
    <property type="project" value="TreeGrafter"/>
</dbReference>
<dbReference type="EC" id="3.4.21.53" evidence="3"/>
<evidence type="ECO:0000313" key="3">
    <source>
        <dbReference type="EMBL" id="KAJ7365797.1"/>
    </source>
</evidence>
<dbReference type="Proteomes" id="UP001163046">
    <property type="component" value="Unassembled WGS sequence"/>
</dbReference>
<dbReference type="PROSITE" id="PS51786">
    <property type="entry name" value="LON_PROTEOLYTIC"/>
    <property type="match status" value="1"/>
</dbReference>
<name>A0A9W9YT54_9CNID</name>
<protein>
    <submittedName>
        <fullName evidence="3">Lon protease mitochondrial</fullName>
        <ecNumber evidence="3">3.4.21.53</ecNumber>
    </submittedName>
</protein>
<sequence length="128" mass="14605">MIQFCFFQQFLSREDQDNDFFRRASIHLHVQREPPLKMGHQLAAPSSQPLSLATDKPVRQNFAMTGEVLPVGGIKEKTIAARRAEVNCVILPEGNRKDFADLPEFVKDGLEVHFVSHYNDVYQIAFDS</sequence>
<evidence type="ECO:0000259" key="2">
    <source>
        <dbReference type="PROSITE" id="PS51786"/>
    </source>
</evidence>
<evidence type="ECO:0000313" key="4">
    <source>
        <dbReference type="Proteomes" id="UP001163046"/>
    </source>
</evidence>
<dbReference type="GO" id="GO:0051131">
    <property type="term" value="P:chaperone-mediated protein complex assembly"/>
    <property type="evidence" value="ECO:0007669"/>
    <property type="project" value="TreeGrafter"/>
</dbReference>
<dbReference type="InterPro" id="IPR020568">
    <property type="entry name" value="Ribosomal_Su5_D2-typ_SF"/>
</dbReference>
<keyword evidence="3" id="KW-0378">Hydrolase</keyword>
<dbReference type="GO" id="GO:0006515">
    <property type="term" value="P:protein quality control for misfolded or incompletely synthesized proteins"/>
    <property type="evidence" value="ECO:0007669"/>
    <property type="project" value="TreeGrafter"/>
</dbReference>
<proteinExistence type="predicted"/>
<accession>A0A9W9YT54</accession>
<gene>
    <name evidence="3" type="primary">LONP1_2</name>
    <name evidence="3" type="ORF">OS493_002516</name>
</gene>
<dbReference type="GO" id="GO:0004176">
    <property type="term" value="F:ATP-dependent peptidase activity"/>
    <property type="evidence" value="ECO:0007669"/>
    <property type="project" value="InterPro"/>
</dbReference>
<keyword evidence="3" id="KW-0645">Protease</keyword>
<dbReference type="InterPro" id="IPR008269">
    <property type="entry name" value="Lon_proteolytic"/>
</dbReference>
<dbReference type="GO" id="GO:0005524">
    <property type="term" value="F:ATP binding"/>
    <property type="evidence" value="ECO:0007669"/>
    <property type="project" value="InterPro"/>
</dbReference>
<dbReference type="InterPro" id="IPR014721">
    <property type="entry name" value="Ribsml_uS5_D2-typ_fold_subgr"/>
</dbReference>
<organism evidence="3 4">
    <name type="scientific">Desmophyllum pertusum</name>
    <dbReference type="NCBI Taxonomy" id="174260"/>
    <lineage>
        <taxon>Eukaryota</taxon>
        <taxon>Metazoa</taxon>
        <taxon>Cnidaria</taxon>
        <taxon>Anthozoa</taxon>
        <taxon>Hexacorallia</taxon>
        <taxon>Scleractinia</taxon>
        <taxon>Caryophylliina</taxon>
        <taxon>Caryophylliidae</taxon>
        <taxon>Desmophyllum</taxon>
    </lineage>
</organism>
<dbReference type="OrthoDB" id="2411602at2759"/>
<comment type="caution">
    <text evidence="3">The sequence shown here is derived from an EMBL/GenBank/DDBJ whole genome shotgun (WGS) entry which is preliminary data.</text>
</comment>
<dbReference type="EMBL" id="MU827302">
    <property type="protein sequence ID" value="KAJ7365797.1"/>
    <property type="molecule type" value="Genomic_DNA"/>
</dbReference>
<dbReference type="InterPro" id="IPR027065">
    <property type="entry name" value="Lon_Prtase"/>
</dbReference>
<evidence type="ECO:0000256" key="1">
    <source>
        <dbReference type="PROSITE-ProRule" id="PRU01122"/>
    </source>
</evidence>
<dbReference type="GO" id="GO:0004252">
    <property type="term" value="F:serine-type endopeptidase activity"/>
    <property type="evidence" value="ECO:0007669"/>
    <property type="project" value="UniProtKB-EC"/>
</dbReference>
<dbReference type="Gene3D" id="3.30.230.10">
    <property type="match status" value="1"/>
</dbReference>
<dbReference type="GO" id="GO:0003697">
    <property type="term" value="F:single-stranded DNA binding"/>
    <property type="evidence" value="ECO:0007669"/>
    <property type="project" value="TreeGrafter"/>
</dbReference>
<feature type="domain" description="Lon proteolytic" evidence="2">
    <location>
        <begin position="65"/>
        <end position="128"/>
    </location>
</feature>
<dbReference type="SUPFAM" id="SSF54211">
    <property type="entry name" value="Ribosomal protein S5 domain 2-like"/>
    <property type="match status" value="1"/>
</dbReference>
<dbReference type="GO" id="GO:0005759">
    <property type="term" value="C:mitochondrial matrix"/>
    <property type="evidence" value="ECO:0007669"/>
    <property type="project" value="TreeGrafter"/>
</dbReference>
<dbReference type="PANTHER" id="PTHR43718">
    <property type="entry name" value="LON PROTEASE"/>
    <property type="match status" value="1"/>
</dbReference>
<comment type="caution">
    <text evidence="1">Lacks conserved residue(s) required for the propagation of feature annotation.</text>
</comment>
<dbReference type="PRINTS" id="PR00830">
    <property type="entry name" value="ENDOLAPTASE"/>
</dbReference>
<dbReference type="PANTHER" id="PTHR43718:SF2">
    <property type="entry name" value="LON PROTEASE HOMOLOG, MITOCHONDRIAL"/>
    <property type="match status" value="1"/>
</dbReference>
<reference evidence="3" key="1">
    <citation type="submission" date="2023-01" db="EMBL/GenBank/DDBJ databases">
        <title>Genome assembly of the deep-sea coral Lophelia pertusa.</title>
        <authorList>
            <person name="Herrera S."/>
            <person name="Cordes E."/>
        </authorList>
    </citation>
    <scope>NUCLEOTIDE SEQUENCE</scope>
    <source>
        <strain evidence="3">USNM1676648</strain>
        <tissue evidence="3">Polyp</tissue>
    </source>
</reference>
<dbReference type="Pfam" id="PF05362">
    <property type="entry name" value="Lon_C"/>
    <property type="match status" value="1"/>
</dbReference>
<dbReference type="AlphaFoldDB" id="A0A9W9YT54"/>
<keyword evidence="4" id="KW-1185">Reference proteome</keyword>